<keyword evidence="1" id="KW-0472">Membrane</keyword>
<dbReference type="EMBL" id="CP035494">
    <property type="protein sequence ID" value="QAY61212.1"/>
    <property type="molecule type" value="Genomic_DNA"/>
</dbReference>
<protein>
    <submittedName>
        <fullName evidence="2">Uncharacterized protein</fullName>
    </submittedName>
</protein>
<dbReference type="Proteomes" id="UP000293995">
    <property type="component" value="Chromosome"/>
</dbReference>
<feature type="transmembrane region" description="Helical" evidence="1">
    <location>
        <begin position="33"/>
        <end position="55"/>
    </location>
</feature>
<organism evidence="2 3">
    <name type="scientific">Microbacterium protaetiae</name>
    <dbReference type="NCBI Taxonomy" id="2509458"/>
    <lineage>
        <taxon>Bacteria</taxon>
        <taxon>Bacillati</taxon>
        <taxon>Actinomycetota</taxon>
        <taxon>Actinomycetes</taxon>
        <taxon>Micrococcales</taxon>
        <taxon>Microbacteriaceae</taxon>
        <taxon>Microbacterium</taxon>
    </lineage>
</organism>
<dbReference type="AlphaFoldDB" id="A0A4P6EFQ3"/>
<reference evidence="2 3" key="1">
    <citation type="submission" date="2019-01" db="EMBL/GenBank/DDBJ databases">
        <title>Genome sequencing of strain DFW100M-13.</title>
        <authorList>
            <person name="Heo J."/>
            <person name="Kim S.-J."/>
            <person name="Kim J.-S."/>
            <person name="Hong S.-B."/>
            <person name="Kwon S.-W."/>
        </authorList>
    </citation>
    <scope>NUCLEOTIDE SEQUENCE [LARGE SCALE GENOMIC DNA]</scope>
    <source>
        <strain evidence="2 3">DFW100M-13</strain>
    </source>
</reference>
<proteinExistence type="predicted"/>
<dbReference type="KEGG" id="mprt:ET475_15310"/>
<feature type="transmembrane region" description="Helical" evidence="1">
    <location>
        <begin position="62"/>
        <end position="82"/>
    </location>
</feature>
<accession>A0A4P6EFQ3</accession>
<evidence type="ECO:0000313" key="3">
    <source>
        <dbReference type="Proteomes" id="UP000293995"/>
    </source>
</evidence>
<keyword evidence="1" id="KW-1133">Transmembrane helix</keyword>
<evidence type="ECO:0000256" key="1">
    <source>
        <dbReference type="SAM" id="Phobius"/>
    </source>
</evidence>
<evidence type="ECO:0000313" key="2">
    <source>
        <dbReference type="EMBL" id="QAY61212.1"/>
    </source>
</evidence>
<gene>
    <name evidence="2" type="ORF">ET475_15310</name>
</gene>
<name>A0A4P6EFQ3_9MICO</name>
<feature type="transmembrane region" description="Helical" evidence="1">
    <location>
        <begin position="94"/>
        <end position="115"/>
    </location>
</feature>
<dbReference type="RefSeq" id="WP_129392212.1">
    <property type="nucleotide sequence ID" value="NZ_CP035494.1"/>
</dbReference>
<keyword evidence="3" id="KW-1185">Reference proteome</keyword>
<sequence>MGIIVGLIITIGGAALTFPSRTGDAFIMDVDLAAPWAGILTPIGALIMLISCWWVPSRYIGGPAITIIVGGFTIVAIVLIIVRTNWDDVPPDTVPGLFGLVLAAVVLSVSGVRAWRRRVRRQA</sequence>
<keyword evidence="1" id="KW-0812">Transmembrane</keyword>